<dbReference type="AlphaFoldDB" id="A0A382M4M0"/>
<dbReference type="EMBL" id="UINC01090329">
    <property type="protein sequence ID" value="SVC42171.1"/>
    <property type="molecule type" value="Genomic_DNA"/>
</dbReference>
<accession>A0A382M4M0</accession>
<gene>
    <name evidence="1" type="ORF">METZ01_LOCUS295025</name>
</gene>
<protein>
    <submittedName>
        <fullName evidence="1">Uncharacterized protein</fullName>
    </submittedName>
</protein>
<reference evidence="1" key="1">
    <citation type="submission" date="2018-05" db="EMBL/GenBank/DDBJ databases">
        <authorList>
            <person name="Lanie J.A."/>
            <person name="Ng W.-L."/>
            <person name="Kazmierczak K.M."/>
            <person name="Andrzejewski T.M."/>
            <person name="Davidsen T.M."/>
            <person name="Wayne K.J."/>
            <person name="Tettelin H."/>
            <person name="Glass J.I."/>
            <person name="Rusch D."/>
            <person name="Podicherti R."/>
            <person name="Tsui H.-C.T."/>
            <person name="Winkler M.E."/>
        </authorList>
    </citation>
    <scope>NUCLEOTIDE SEQUENCE</scope>
</reference>
<evidence type="ECO:0000313" key="1">
    <source>
        <dbReference type="EMBL" id="SVC42171.1"/>
    </source>
</evidence>
<organism evidence="1">
    <name type="scientific">marine metagenome</name>
    <dbReference type="NCBI Taxonomy" id="408172"/>
    <lineage>
        <taxon>unclassified sequences</taxon>
        <taxon>metagenomes</taxon>
        <taxon>ecological metagenomes</taxon>
    </lineage>
</organism>
<proteinExistence type="predicted"/>
<name>A0A382M4M0_9ZZZZ</name>
<sequence length="33" mass="3816">MEKKIVAMLFDSNFLVHKIEFTTVLKSKSKGMN</sequence>